<sequence length="101" mass="11583">MYKYEKSNSAPLISFKSAFIIVGSILLGTILIPAMLKQLGLNQKWIEVLVVSGITSLSTSFCFFFIETNKRLTRSFWIVSIVLFFVIGLISTFWIYEILYI</sequence>
<feature type="transmembrane region" description="Helical" evidence="1">
    <location>
        <begin position="12"/>
        <end position="36"/>
    </location>
</feature>
<keyword evidence="1" id="KW-0472">Membrane</keyword>
<keyword evidence="4" id="KW-1185">Reference proteome</keyword>
<dbReference type="EMBL" id="OW659496">
    <property type="protein sequence ID" value="CAH2763066.1"/>
    <property type="molecule type" value="Genomic_DNA"/>
</dbReference>
<reference evidence="3" key="1">
    <citation type="submission" date="2022-04" db="EMBL/GenBank/DDBJ databases">
        <authorList>
            <person name="Forde T."/>
        </authorList>
    </citation>
    <scope>NUCLEOTIDE SEQUENCE</scope>
    <source>
        <strain evidence="3">A18Y016a</strain>
        <strain evidence="2">A18Y020d</strain>
    </source>
</reference>
<evidence type="ECO:0000256" key="1">
    <source>
        <dbReference type="SAM" id="Phobius"/>
    </source>
</evidence>
<proteinExistence type="predicted"/>
<evidence type="ECO:0000313" key="2">
    <source>
        <dbReference type="EMBL" id="CAH2763066.1"/>
    </source>
</evidence>
<dbReference type="Proteomes" id="UP001154095">
    <property type="component" value="Chromosome"/>
</dbReference>
<accession>A0AAU9VKE4</accession>
<feature type="transmembrane region" description="Helical" evidence="1">
    <location>
        <begin position="75"/>
        <end position="96"/>
    </location>
</feature>
<keyword evidence="1" id="KW-1133">Transmembrane helix</keyword>
<protein>
    <submittedName>
        <fullName evidence="3">Membrane protein</fullName>
    </submittedName>
</protein>
<dbReference type="Proteomes" id="UP001154111">
    <property type="component" value="Chromosome"/>
</dbReference>
<dbReference type="EMBL" id="OW659477">
    <property type="protein sequence ID" value="CAH2763099.1"/>
    <property type="molecule type" value="Genomic_DNA"/>
</dbReference>
<dbReference type="AlphaFoldDB" id="A0AAU9VKE4"/>
<evidence type="ECO:0000313" key="3">
    <source>
        <dbReference type="EMBL" id="CAH2763099.1"/>
    </source>
</evidence>
<organism evidence="3 5">
    <name type="scientific">Erysipelothrix amsterdamensis</name>
    <dbReference type="NCBI Taxonomy" id="2929157"/>
    <lineage>
        <taxon>Bacteria</taxon>
        <taxon>Bacillati</taxon>
        <taxon>Bacillota</taxon>
        <taxon>Erysipelotrichia</taxon>
        <taxon>Erysipelotrichales</taxon>
        <taxon>Erysipelotrichaceae</taxon>
        <taxon>Erysipelothrix</taxon>
    </lineage>
</organism>
<feature type="transmembrane region" description="Helical" evidence="1">
    <location>
        <begin position="48"/>
        <end position="66"/>
    </location>
</feature>
<keyword evidence="1" id="KW-0812">Transmembrane</keyword>
<name>A0AAU9VKE4_9FIRM</name>
<dbReference type="RefSeq" id="WP_254006708.1">
    <property type="nucleotide sequence ID" value="NZ_OW659477.1"/>
</dbReference>
<gene>
    <name evidence="3" type="ORF">ERYAMS2_01551</name>
    <name evidence="2" type="ORF">ERYAMS_01258</name>
</gene>
<evidence type="ECO:0000313" key="5">
    <source>
        <dbReference type="Proteomes" id="UP001154111"/>
    </source>
</evidence>
<evidence type="ECO:0000313" key="4">
    <source>
        <dbReference type="Proteomes" id="UP001154095"/>
    </source>
</evidence>